<feature type="domain" description="DDH" evidence="1">
    <location>
        <begin position="1"/>
        <end position="147"/>
    </location>
</feature>
<evidence type="ECO:0000313" key="3">
    <source>
        <dbReference type="Proteomes" id="UP001237988"/>
    </source>
</evidence>
<accession>A0AAF0M031</accession>
<name>A0AAF0M031_9CAUD</name>
<dbReference type="GO" id="GO:0004527">
    <property type="term" value="F:exonuclease activity"/>
    <property type="evidence" value="ECO:0007669"/>
    <property type="project" value="UniProtKB-KW"/>
</dbReference>
<evidence type="ECO:0000259" key="1">
    <source>
        <dbReference type="Pfam" id="PF01368"/>
    </source>
</evidence>
<dbReference type="PANTHER" id="PTHR30255">
    <property type="entry name" value="SINGLE-STRANDED-DNA-SPECIFIC EXONUCLEASE RECJ"/>
    <property type="match status" value="1"/>
</dbReference>
<evidence type="ECO:0000313" key="2">
    <source>
        <dbReference type="EMBL" id="WIC39628.1"/>
    </source>
</evidence>
<organism evidence="2 3">
    <name type="scientific">Phage Phass-1</name>
    <dbReference type="NCBI Taxonomy" id="3043662"/>
    <lineage>
        <taxon>Viruses</taxon>
        <taxon>Duplodnaviria</taxon>
        <taxon>Heunggongvirae</taxon>
        <taxon>Uroviricota</taxon>
        <taxon>Caudoviricetes</taxon>
        <taxon>Caudoviricetes code 15 clade</taxon>
    </lineage>
</organism>
<dbReference type="PANTHER" id="PTHR30255:SF2">
    <property type="entry name" value="SINGLE-STRANDED-DNA-SPECIFIC EXONUCLEASE RECJ"/>
    <property type="match status" value="1"/>
</dbReference>
<dbReference type="Gene3D" id="3.90.1640.30">
    <property type="match status" value="1"/>
</dbReference>
<proteinExistence type="predicted"/>
<dbReference type="SUPFAM" id="SSF64182">
    <property type="entry name" value="DHH phosphoesterases"/>
    <property type="match status" value="1"/>
</dbReference>
<dbReference type="InterPro" id="IPR051673">
    <property type="entry name" value="SSDNA_exonuclease_RecJ"/>
</dbReference>
<dbReference type="Proteomes" id="UP001237988">
    <property type="component" value="Segment"/>
</dbReference>
<dbReference type="EMBL" id="OQ749652">
    <property type="protein sequence ID" value="WIC39628.1"/>
    <property type="molecule type" value="Genomic_DNA"/>
</dbReference>
<reference evidence="2" key="1">
    <citation type="submission" date="2023-04" db="EMBL/GenBank/DDBJ databases">
        <title>Bacteriophage Phass-1 Discovered in the Human Gut Virome - the Founding Member of the Proposed New Family Phassviridae.</title>
        <authorList>
            <person name="Tikunov A.Y."/>
            <person name="Morozova V.V."/>
            <person name="Chechushkov A.V."/>
            <person name="Tikunova N.V."/>
        </authorList>
    </citation>
    <scope>NUCLEOTIDE SEQUENCE</scope>
</reference>
<sequence length="188" mass="21266">MDGYTSAALLINYIRMQQKYGDWVDCSPEIIHILHTGKIHGLDDTEVMDKVLNTIKPDLFVIPDASGNNKQYQALTSAGIDVVVLDHHDMSERGDGEKVIVVNNQQSSRYKNKDLSGVGVVYQLCRVFDDMLTFVCADNYLDIVALGLVSDVMDLRSAETRFLVFEGLKPENLRSYYLEYAKFANYKI</sequence>
<dbReference type="InterPro" id="IPR001667">
    <property type="entry name" value="DDH_dom"/>
</dbReference>
<dbReference type="Pfam" id="PF01368">
    <property type="entry name" value="DHH"/>
    <property type="match status" value="1"/>
</dbReference>
<protein>
    <recommendedName>
        <fullName evidence="1">DDH domain-containing protein</fullName>
    </recommendedName>
</protein>
<dbReference type="InterPro" id="IPR038763">
    <property type="entry name" value="DHH_sf"/>
</dbReference>